<dbReference type="PANTHER" id="PTHR24413">
    <property type="entry name" value="SPECKLE-TYPE POZ PROTEIN"/>
    <property type="match status" value="1"/>
</dbReference>
<evidence type="ECO:0000313" key="3">
    <source>
        <dbReference type="RefSeq" id="XP_058980076.1"/>
    </source>
</evidence>
<name>A0ABM3V2R0_MUSDO</name>
<accession>A0ABM3V2R0</accession>
<organism evidence="2 3">
    <name type="scientific">Musca domestica</name>
    <name type="common">House fly</name>
    <dbReference type="NCBI Taxonomy" id="7370"/>
    <lineage>
        <taxon>Eukaryota</taxon>
        <taxon>Metazoa</taxon>
        <taxon>Ecdysozoa</taxon>
        <taxon>Arthropoda</taxon>
        <taxon>Hexapoda</taxon>
        <taxon>Insecta</taxon>
        <taxon>Pterygota</taxon>
        <taxon>Neoptera</taxon>
        <taxon>Endopterygota</taxon>
        <taxon>Diptera</taxon>
        <taxon>Brachycera</taxon>
        <taxon>Muscomorpha</taxon>
        <taxon>Muscoidea</taxon>
        <taxon>Muscidae</taxon>
        <taxon>Musca</taxon>
    </lineage>
</organism>
<reference evidence="3" key="1">
    <citation type="submission" date="2025-08" db="UniProtKB">
        <authorList>
            <consortium name="RefSeq"/>
        </authorList>
    </citation>
    <scope>IDENTIFICATION</scope>
    <source>
        <strain evidence="3">Aabys</strain>
        <tissue evidence="3">Whole body</tissue>
    </source>
</reference>
<dbReference type="InterPro" id="IPR000210">
    <property type="entry name" value="BTB/POZ_dom"/>
</dbReference>
<protein>
    <submittedName>
        <fullName evidence="3">Protein roadkill-like</fullName>
    </submittedName>
</protein>
<dbReference type="Pfam" id="PF00651">
    <property type="entry name" value="BTB"/>
    <property type="match status" value="1"/>
</dbReference>
<dbReference type="Proteomes" id="UP001652621">
    <property type="component" value="Unplaced"/>
</dbReference>
<evidence type="ECO:0000259" key="1">
    <source>
        <dbReference type="PROSITE" id="PS50097"/>
    </source>
</evidence>
<keyword evidence="2" id="KW-1185">Reference proteome</keyword>
<dbReference type="SMART" id="SM00225">
    <property type="entry name" value="BTB"/>
    <property type="match status" value="1"/>
</dbReference>
<sequence>MYCLTFDKIIKLNNNTFRLPIIQVSRYGVFRNIRYFYGVENGGKKSTWHIDPTINETECTVLIFVELDSADENGTAFRVTLTTETDGFNTITRSIEIGDDREGTICVKYKKISDIRDVYIKFENLSKESPECNMTHDFAKILASEEFSDVTLVTADGTEFKAHRFVLCARSEVFAAMFRNDFSERNTSRITIEDMDAEVMQEMLNYLYTDRKIPKQMAPALYTAANKYALLHLQGMCEQVLIETMDVASVLEEVMKQRL</sequence>
<dbReference type="RefSeq" id="XP_058980076.1">
    <property type="nucleotide sequence ID" value="XM_059124093.1"/>
</dbReference>
<feature type="domain" description="BTB" evidence="1">
    <location>
        <begin position="148"/>
        <end position="216"/>
    </location>
</feature>
<dbReference type="Gene3D" id="3.30.710.10">
    <property type="entry name" value="Potassium Channel Kv1.1, Chain A"/>
    <property type="match status" value="1"/>
</dbReference>
<dbReference type="InterPro" id="IPR011333">
    <property type="entry name" value="SKP1/BTB/POZ_sf"/>
</dbReference>
<dbReference type="GeneID" id="101891843"/>
<evidence type="ECO:0000313" key="2">
    <source>
        <dbReference type="Proteomes" id="UP001652621"/>
    </source>
</evidence>
<proteinExistence type="predicted"/>
<dbReference type="SUPFAM" id="SSF54695">
    <property type="entry name" value="POZ domain"/>
    <property type="match status" value="1"/>
</dbReference>
<dbReference type="PROSITE" id="PS50097">
    <property type="entry name" value="BTB"/>
    <property type="match status" value="1"/>
</dbReference>
<gene>
    <name evidence="3" type="primary">LOC101891843</name>
</gene>